<dbReference type="Proteomes" id="UP000507470">
    <property type="component" value="Unassembled WGS sequence"/>
</dbReference>
<name>A0A6J8EBI3_MYTCO</name>
<reference evidence="2 3" key="1">
    <citation type="submission" date="2020-06" db="EMBL/GenBank/DDBJ databases">
        <authorList>
            <person name="Li R."/>
            <person name="Bekaert M."/>
        </authorList>
    </citation>
    <scope>NUCLEOTIDE SEQUENCE [LARGE SCALE GENOMIC DNA]</scope>
    <source>
        <strain evidence="3">wild</strain>
    </source>
</reference>
<proteinExistence type="predicted"/>
<evidence type="ECO:0000313" key="3">
    <source>
        <dbReference type="Proteomes" id="UP000507470"/>
    </source>
</evidence>
<protein>
    <recommendedName>
        <fullName evidence="1">Integrase catalytic domain-containing protein</fullName>
    </recommendedName>
</protein>
<feature type="domain" description="Integrase catalytic" evidence="1">
    <location>
        <begin position="70"/>
        <end position="160"/>
    </location>
</feature>
<dbReference type="EMBL" id="CACVKT020008726">
    <property type="protein sequence ID" value="CAC5416982.1"/>
    <property type="molecule type" value="Genomic_DNA"/>
</dbReference>
<sequence>MDLTPVTSRQIKSWTRKDPILSRVMNYVLQGWPASNADDDLGPYFTWKLELSLHDECLLWGNRVVNRHVPAEAPLHPWEWPEKPWSRVHIDYAGPLHGKYMEVQVVNSVTSATTIEKLCTIFAAHGIQDTIVSDNGTPFTSEEFESFIKRNGIRHIRVSP</sequence>
<dbReference type="SUPFAM" id="SSF53098">
    <property type="entry name" value="Ribonuclease H-like"/>
    <property type="match status" value="1"/>
</dbReference>
<evidence type="ECO:0000259" key="1">
    <source>
        <dbReference type="PROSITE" id="PS50994"/>
    </source>
</evidence>
<dbReference type="PROSITE" id="PS50994">
    <property type="entry name" value="INTEGRASE"/>
    <property type="match status" value="1"/>
</dbReference>
<gene>
    <name evidence="2" type="ORF">MCOR_49541</name>
</gene>
<dbReference type="InterPro" id="IPR036397">
    <property type="entry name" value="RNaseH_sf"/>
</dbReference>
<dbReference type="Gene3D" id="3.30.420.10">
    <property type="entry name" value="Ribonuclease H-like superfamily/Ribonuclease H"/>
    <property type="match status" value="1"/>
</dbReference>
<dbReference type="AlphaFoldDB" id="A0A6J8EBI3"/>
<dbReference type="PANTHER" id="PTHR37984:SF13">
    <property type="entry name" value="RIBONUCLEASE H"/>
    <property type="match status" value="1"/>
</dbReference>
<dbReference type="OrthoDB" id="7758825at2759"/>
<dbReference type="InterPro" id="IPR001584">
    <property type="entry name" value="Integrase_cat-core"/>
</dbReference>
<keyword evidence="3" id="KW-1185">Reference proteome</keyword>
<dbReference type="InterPro" id="IPR012337">
    <property type="entry name" value="RNaseH-like_sf"/>
</dbReference>
<organism evidence="2 3">
    <name type="scientific">Mytilus coruscus</name>
    <name type="common">Sea mussel</name>
    <dbReference type="NCBI Taxonomy" id="42192"/>
    <lineage>
        <taxon>Eukaryota</taxon>
        <taxon>Metazoa</taxon>
        <taxon>Spiralia</taxon>
        <taxon>Lophotrochozoa</taxon>
        <taxon>Mollusca</taxon>
        <taxon>Bivalvia</taxon>
        <taxon>Autobranchia</taxon>
        <taxon>Pteriomorphia</taxon>
        <taxon>Mytilida</taxon>
        <taxon>Mytiloidea</taxon>
        <taxon>Mytilidae</taxon>
        <taxon>Mytilinae</taxon>
        <taxon>Mytilus</taxon>
    </lineage>
</organism>
<dbReference type="InterPro" id="IPR050951">
    <property type="entry name" value="Retrovirus_Pol_polyprotein"/>
</dbReference>
<evidence type="ECO:0000313" key="2">
    <source>
        <dbReference type="EMBL" id="CAC5416982.1"/>
    </source>
</evidence>
<dbReference type="GO" id="GO:0015074">
    <property type="term" value="P:DNA integration"/>
    <property type="evidence" value="ECO:0007669"/>
    <property type="project" value="InterPro"/>
</dbReference>
<dbReference type="GO" id="GO:0003676">
    <property type="term" value="F:nucleic acid binding"/>
    <property type="evidence" value="ECO:0007669"/>
    <property type="project" value="InterPro"/>
</dbReference>
<accession>A0A6J8EBI3</accession>
<dbReference type="PANTHER" id="PTHR37984">
    <property type="entry name" value="PROTEIN CBG26694"/>
    <property type="match status" value="1"/>
</dbReference>